<dbReference type="Pfam" id="PF14223">
    <property type="entry name" value="Retrotran_gag_2"/>
    <property type="match status" value="1"/>
</dbReference>
<protein>
    <submittedName>
        <fullName evidence="1">Uncharacterized protein</fullName>
    </submittedName>
</protein>
<accession>A0A699JY44</accession>
<dbReference type="EMBL" id="BKCJ010452422">
    <property type="protein sequence ID" value="GFA59794.1"/>
    <property type="molecule type" value="Genomic_DNA"/>
</dbReference>
<name>A0A699JY44_TANCI</name>
<evidence type="ECO:0000313" key="1">
    <source>
        <dbReference type="EMBL" id="GFA59794.1"/>
    </source>
</evidence>
<reference evidence="1" key="1">
    <citation type="journal article" date="2019" name="Sci. Rep.">
        <title>Draft genome of Tanacetum cinerariifolium, the natural source of mosquito coil.</title>
        <authorList>
            <person name="Yamashiro T."/>
            <person name="Shiraishi A."/>
            <person name="Satake H."/>
            <person name="Nakayama K."/>
        </authorList>
    </citation>
    <scope>NUCLEOTIDE SEQUENCE</scope>
</reference>
<dbReference type="AlphaFoldDB" id="A0A699JY44"/>
<feature type="non-terminal residue" evidence="1">
    <location>
        <position position="208"/>
    </location>
</feature>
<organism evidence="1">
    <name type="scientific">Tanacetum cinerariifolium</name>
    <name type="common">Dalmatian daisy</name>
    <name type="synonym">Chrysanthemum cinerariifolium</name>
    <dbReference type="NCBI Taxonomy" id="118510"/>
    <lineage>
        <taxon>Eukaryota</taxon>
        <taxon>Viridiplantae</taxon>
        <taxon>Streptophyta</taxon>
        <taxon>Embryophyta</taxon>
        <taxon>Tracheophyta</taxon>
        <taxon>Spermatophyta</taxon>
        <taxon>Magnoliopsida</taxon>
        <taxon>eudicotyledons</taxon>
        <taxon>Gunneridae</taxon>
        <taxon>Pentapetalae</taxon>
        <taxon>asterids</taxon>
        <taxon>campanulids</taxon>
        <taxon>Asterales</taxon>
        <taxon>Asteraceae</taxon>
        <taxon>Asteroideae</taxon>
        <taxon>Anthemideae</taxon>
        <taxon>Anthemidinae</taxon>
        <taxon>Tanacetum</taxon>
    </lineage>
</organism>
<proteinExistence type="predicted"/>
<gene>
    <name evidence="1" type="ORF">Tci_631766</name>
</gene>
<sequence>MLAIPDEHLLKFHACKDAKSLWEAIKNRFRSNKESKKMQKTILKQNYENFVASSQERVDKSYDRFQKLISKLEIHSEDIFQEDTNLKLLRSLPSSWNNIALIMRNKSDLDTLSMDDLYNNLKVYESKIKSQSNSSSNYKNVAFVSSNNSSSTNETVNTTHSVFAASSKDQASTVSYADDVMFSFFSNQSNGLQLDNEDLEQIDTDDLE</sequence>
<comment type="caution">
    <text evidence="1">The sequence shown here is derived from an EMBL/GenBank/DDBJ whole genome shotgun (WGS) entry which is preliminary data.</text>
</comment>